<evidence type="ECO:0000313" key="3">
    <source>
        <dbReference type="EMBL" id="WVZ65930.1"/>
    </source>
</evidence>
<protein>
    <recommendedName>
        <fullName evidence="2">BLOC-1-related complex subunit 6 C-terminal helix domain-containing protein</fullName>
    </recommendedName>
</protein>
<dbReference type="PANTHER" id="PTHR39708:SF2">
    <property type="entry name" value="BLOC-1-RELATED COMPLEX SUBUNIT 6 C-TERMINAL HELIX DOMAIN-CONTAINING PROTEIN"/>
    <property type="match status" value="1"/>
</dbReference>
<organism evidence="3 4">
    <name type="scientific">Paspalum notatum var. saurae</name>
    <dbReference type="NCBI Taxonomy" id="547442"/>
    <lineage>
        <taxon>Eukaryota</taxon>
        <taxon>Viridiplantae</taxon>
        <taxon>Streptophyta</taxon>
        <taxon>Embryophyta</taxon>
        <taxon>Tracheophyta</taxon>
        <taxon>Spermatophyta</taxon>
        <taxon>Magnoliopsida</taxon>
        <taxon>Liliopsida</taxon>
        <taxon>Poales</taxon>
        <taxon>Poaceae</taxon>
        <taxon>PACMAD clade</taxon>
        <taxon>Panicoideae</taxon>
        <taxon>Andropogonodae</taxon>
        <taxon>Paspaleae</taxon>
        <taxon>Paspalinae</taxon>
        <taxon>Paspalum</taxon>
    </lineage>
</organism>
<feature type="domain" description="BLOC-1-related complex subunit 6 C-terminal helix" evidence="2">
    <location>
        <begin position="99"/>
        <end position="181"/>
    </location>
</feature>
<accession>A0AAQ3T4D8</accession>
<sequence length="191" mass="20372">MTCQGSTHHPQKAAKARKTLPLHSSQFGLHQSSEVPICCTTARHRKTQPEKEMEPAAAAGESRDPPPPPSENPSPVEAFSSSAAVTDAPGTQAREVAAAMEAVERDATAIAESYASLFASLRVALSNVTSTSVENMECLGDVVGRLQESALEASSKGNKYINSCLRLNEEMRGLESLAMQLYPFVSLLVKS</sequence>
<evidence type="ECO:0000313" key="4">
    <source>
        <dbReference type="Proteomes" id="UP001341281"/>
    </source>
</evidence>
<feature type="region of interest" description="Disordered" evidence="1">
    <location>
        <begin position="42"/>
        <end position="92"/>
    </location>
</feature>
<dbReference type="AlphaFoldDB" id="A0AAQ3T4D8"/>
<evidence type="ECO:0000256" key="1">
    <source>
        <dbReference type="SAM" id="MobiDB-lite"/>
    </source>
</evidence>
<dbReference type="InterPro" id="IPR046465">
    <property type="entry name" value="BORCS6_C"/>
</dbReference>
<dbReference type="Pfam" id="PF10157">
    <property type="entry name" value="BORCS6"/>
    <property type="match status" value="1"/>
</dbReference>
<name>A0AAQ3T4D8_PASNO</name>
<dbReference type="Proteomes" id="UP001341281">
    <property type="component" value="Chromosome 03"/>
</dbReference>
<evidence type="ECO:0000259" key="2">
    <source>
        <dbReference type="Pfam" id="PF10157"/>
    </source>
</evidence>
<dbReference type="EMBL" id="CP144747">
    <property type="protein sequence ID" value="WVZ65930.1"/>
    <property type="molecule type" value="Genomic_DNA"/>
</dbReference>
<reference evidence="3 4" key="1">
    <citation type="submission" date="2024-02" db="EMBL/GenBank/DDBJ databases">
        <title>High-quality chromosome-scale genome assembly of Pensacola bahiagrass (Paspalum notatum Flugge var. saurae).</title>
        <authorList>
            <person name="Vega J.M."/>
            <person name="Podio M."/>
            <person name="Orjuela J."/>
            <person name="Siena L.A."/>
            <person name="Pessino S.C."/>
            <person name="Combes M.C."/>
            <person name="Mariac C."/>
            <person name="Albertini E."/>
            <person name="Pupilli F."/>
            <person name="Ortiz J.P.A."/>
            <person name="Leblanc O."/>
        </authorList>
    </citation>
    <scope>NUCLEOTIDE SEQUENCE [LARGE SCALE GENOMIC DNA]</scope>
    <source>
        <strain evidence="3">R1</strain>
        <tissue evidence="3">Leaf</tissue>
    </source>
</reference>
<proteinExistence type="predicted"/>
<dbReference type="PANTHER" id="PTHR39708">
    <property type="entry name" value="OS07G0483400 PROTEIN"/>
    <property type="match status" value="1"/>
</dbReference>
<keyword evidence="4" id="KW-1185">Reference proteome</keyword>
<gene>
    <name evidence="3" type="ORF">U9M48_015216</name>
</gene>